<dbReference type="InterPro" id="IPR011701">
    <property type="entry name" value="MFS"/>
</dbReference>
<evidence type="ECO:0000256" key="5">
    <source>
        <dbReference type="ARBA" id="ARBA00023136"/>
    </source>
</evidence>
<keyword evidence="3 7" id="KW-0812">Transmembrane</keyword>
<reference evidence="9" key="1">
    <citation type="submission" date="2022-03" db="EMBL/GenBank/DDBJ databases">
        <title>Streptomyces 7R015 and 7R016 isolated from Barleria lupulina in Thailand.</title>
        <authorList>
            <person name="Kanchanasin P."/>
            <person name="Phongsopitanun W."/>
            <person name="Tanasupawat S."/>
        </authorList>
    </citation>
    <scope>NUCLEOTIDE SEQUENCE</scope>
    <source>
        <strain evidence="9">7R016</strain>
    </source>
</reference>
<dbReference type="RefSeq" id="WP_242708477.1">
    <property type="nucleotide sequence ID" value="NZ_JALDAX010000001.1"/>
</dbReference>
<dbReference type="Gene3D" id="1.20.1250.20">
    <property type="entry name" value="MFS general substrate transporter like domains"/>
    <property type="match status" value="1"/>
</dbReference>
<feature type="region of interest" description="Disordered" evidence="6">
    <location>
        <begin position="204"/>
        <end position="230"/>
    </location>
</feature>
<evidence type="ECO:0000259" key="8">
    <source>
        <dbReference type="PROSITE" id="PS50850"/>
    </source>
</evidence>
<feature type="domain" description="Major facilitator superfamily (MFS) profile" evidence="8">
    <location>
        <begin position="20"/>
        <end position="416"/>
    </location>
</feature>
<dbReference type="InterPro" id="IPR020846">
    <property type="entry name" value="MFS_dom"/>
</dbReference>
<dbReference type="Proteomes" id="UP001165270">
    <property type="component" value="Unassembled WGS sequence"/>
</dbReference>
<evidence type="ECO:0000256" key="3">
    <source>
        <dbReference type="ARBA" id="ARBA00022692"/>
    </source>
</evidence>
<feature type="transmembrane region" description="Helical" evidence="7">
    <location>
        <begin position="366"/>
        <end position="387"/>
    </location>
</feature>
<gene>
    <name evidence="9" type="ORF">MQN93_05130</name>
</gene>
<sequence>MHPPRGEPAEDTVPGLSAGPVALAWLTQFLVGTDLFVVAPLLPRIAASFDVSAAGTGLLVTVFSVAYVVASPFAGWLSDRWDRATVLVVALVLFSAANIGTALAPSFGVLLVARVVAGVAAAATGPTVYALVSTRARPQVRAQVLAVVGSGLLTALWVGAPAGSLLGRYVGWQAAFVILAAGTLLLALPHAFVWRARPVPADTAPAAPPDAAPAAPADTAPPDAVPPTVAHQADRPATRLAISAVAVTTLWAFSVYTLYTFLAVALHTDGRSTDVTWLLAVYGVGAVVGGQVGGRIADRADAVRVTGSALALTALLEVGVALAFPVTWALACTLALFALAAYAFFPAQQRHLVDLFPGRATAVLSWNNSALFVGLSVAGAVGGQIVHALNYPALLYIGAAVAVPACLLARGGPTTRTPARFGRPPQSGRRPG</sequence>
<feature type="transmembrane region" description="Helical" evidence="7">
    <location>
        <begin position="54"/>
        <end position="77"/>
    </location>
</feature>
<proteinExistence type="predicted"/>
<evidence type="ECO:0000256" key="6">
    <source>
        <dbReference type="SAM" id="MobiDB-lite"/>
    </source>
</evidence>
<feature type="transmembrane region" description="Helical" evidence="7">
    <location>
        <begin position="84"/>
        <end position="105"/>
    </location>
</feature>
<dbReference type="InterPro" id="IPR050189">
    <property type="entry name" value="MFS_Efflux_Transporters"/>
</dbReference>
<feature type="compositionally biased region" description="Low complexity" evidence="6">
    <location>
        <begin position="212"/>
        <end position="230"/>
    </location>
</feature>
<dbReference type="PROSITE" id="PS50850">
    <property type="entry name" value="MFS"/>
    <property type="match status" value="1"/>
</dbReference>
<dbReference type="PANTHER" id="PTHR43124:SF10">
    <property type="entry name" value="PURINE EFFLUX PUMP PBUE"/>
    <property type="match status" value="1"/>
</dbReference>
<evidence type="ECO:0000256" key="2">
    <source>
        <dbReference type="ARBA" id="ARBA00022475"/>
    </source>
</evidence>
<comment type="caution">
    <text evidence="9">The sequence shown here is derived from an EMBL/GenBank/DDBJ whole genome shotgun (WGS) entry which is preliminary data.</text>
</comment>
<keyword evidence="10" id="KW-1185">Reference proteome</keyword>
<name>A0ABS9XAM1_9ACTN</name>
<comment type="subcellular location">
    <subcellularLocation>
        <location evidence="1">Cell membrane</location>
        <topology evidence="1">Multi-pass membrane protein</topology>
    </subcellularLocation>
</comment>
<feature type="transmembrane region" description="Helical" evidence="7">
    <location>
        <begin position="328"/>
        <end position="345"/>
    </location>
</feature>
<feature type="transmembrane region" description="Helical" evidence="7">
    <location>
        <begin position="393"/>
        <end position="411"/>
    </location>
</feature>
<keyword evidence="2" id="KW-1003">Cell membrane</keyword>
<feature type="transmembrane region" description="Helical" evidence="7">
    <location>
        <begin position="240"/>
        <end position="263"/>
    </location>
</feature>
<feature type="transmembrane region" description="Helical" evidence="7">
    <location>
        <begin position="169"/>
        <end position="188"/>
    </location>
</feature>
<evidence type="ECO:0000313" key="10">
    <source>
        <dbReference type="Proteomes" id="UP001165270"/>
    </source>
</evidence>
<protein>
    <submittedName>
        <fullName evidence="9">MFS transporter</fullName>
    </submittedName>
</protein>
<keyword evidence="5 7" id="KW-0472">Membrane</keyword>
<dbReference type="EMBL" id="JALDAX010000001">
    <property type="protein sequence ID" value="MCI3239105.1"/>
    <property type="molecule type" value="Genomic_DNA"/>
</dbReference>
<dbReference type="InterPro" id="IPR036259">
    <property type="entry name" value="MFS_trans_sf"/>
</dbReference>
<dbReference type="SUPFAM" id="SSF103473">
    <property type="entry name" value="MFS general substrate transporter"/>
    <property type="match status" value="1"/>
</dbReference>
<dbReference type="Pfam" id="PF07690">
    <property type="entry name" value="MFS_1"/>
    <property type="match status" value="1"/>
</dbReference>
<evidence type="ECO:0000256" key="1">
    <source>
        <dbReference type="ARBA" id="ARBA00004651"/>
    </source>
</evidence>
<evidence type="ECO:0000313" key="9">
    <source>
        <dbReference type="EMBL" id="MCI3239105.1"/>
    </source>
</evidence>
<evidence type="ECO:0000256" key="4">
    <source>
        <dbReference type="ARBA" id="ARBA00022989"/>
    </source>
</evidence>
<dbReference type="PANTHER" id="PTHR43124">
    <property type="entry name" value="PURINE EFFLUX PUMP PBUE"/>
    <property type="match status" value="1"/>
</dbReference>
<evidence type="ECO:0000256" key="7">
    <source>
        <dbReference type="SAM" id="Phobius"/>
    </source>
</evidence>
<feature type="transmembrane region" description="Helical" evidence="7">
    <location>
        <begin position="21"/>
        <end position="42"/>
    </location>
</feature>
<feature type="transmembrane region" description="Helical" evidence="7">
    <location>
        <begin position="111"/>
        <end position="132"/>
    </location>
</feature>
<organism evidence="9 10">
    <name type="scientific">Streptomyces spinosisporus</name>
    <dbReference type="NCBI Taxonomy" id="2927582"/>
    <lineage>
        <taxon>Bacteria</taxon>
        <taxon>Bacillati</taxon>
        <taxon>Actinomycetota</taxon>
        <taxon>Actinomycetes</taxon>
        <taxon>Kitasatosporales</taxon>
        <taxon>Streptomycetaceae</taxon>
        <taxon>Streptomyces</taxon>
    </lineage>
</organism>
<feature type="transmembrane region" description="Helical" evidence="7">
    <location>
        <begin position="275"/>
        <end position="293"/>
    </location>
</feature>
<keyword evidence="4 7" id="KW-1133">Transmembrane helix</keyword>
<feature type="transmembrane region" description="Helical" evidence="7">
    <location>
        <begin position="144"/>
        <end position="163"/>
    </location>
</feature>
<accession>A0ABS9XAM1</accession>